<sequence>MQTLRPYQSKRLPRTHLPHAHRRLFLLSCDYYSLTSYTYTLDRSITQSLLYRPPDLQCLALGNATKTVSRVEPTNVPTKSVSLVAQQNVRQHNKFAVAVAVSSKKIAVSSKKIAVSSKKIAVSGSKTYPQVEVKIISSKAIYKIRVAAGSSAIKAISSRAFSQVEVKASIQTQAVHKVRANNSTLNCLMHTDLDKAAPDVTLSPRSSPPFPSPVNIGPSAPDQYLYPGTPFQVLNPSYTQRPLPEPASAPRQLPKTPPPPVVAFSPGTEAVSRSFDVPK</sequence>
<evidence type="ECO:0000256" key="1">
    <source>
        <dbReference type="SAM" id="MobiDB-lite"/>
    </source>
</evidence>
<gene>
    <name evidence="2" type="ORF">AA0117_g11048</name>
</gene>
<evidence type="ECO:0000313" key="3">
    <source>
        <dbReference type="Proteomes" id="UP000291422"/>
    </source>
</evidence>
<reference evidence="3" key="1">
    <citation type="journal article" date="2019" name="bioRxiv">
        <title>Genomics, evolutionary history and diagnostics of the Alternaria alternata species group including apple and Asian pear pathotypes.</title>
        <authorList>
            <person name="Armitage A.D."/>
            <person name="Cockerton H.M."/>
            <person name="Sreenivasaprasad S."/>
            <person name="Woodhall J.W."/>
            <person name="Lane C.R."/>
            <person name="Harrison R.J."/>
            <person name="Clarkson J.P."/>
        </authorList>
    </citation>
    <scope>NUCLEOTIDE SEQUENCE [LARGE SCALE GENOMIC DNA]</scope>
    <source>
        <strain evidence="3">FERA 1177</strain>
    </source>
</reference>
<proteinExistence type="predicted"/>
<accession>A0A4Q4N5A0</accession>
<dbReference type="VEuPathDB" id="FungiDB:CC77DRAFT_1014481"/>
<evidence type="ECO:0000313" key="2">
    <source>
        <dbReference type="EMBL" id="RYN69137.1"/>
    </source>
</evidence>
<organism evidence="2 3">
    <name type="scientific">Alternaria alternata</name>
    <name type="common">Alternaria rot fungus</name>
    <name type="synonym">Torula alternata</name>
    <dbReference type="NCBI Taxonomy" id="5599"/>
    <lineage>
        <taxon>Eukaryota</taxon>
        <taxon>Fungi</taxon>
        <taxon>Dikarya</taxon>
        <taxon>Ascomycota</taxon>
        <taxon>Pezizomycotina</taxon>
        <taxon>Dothideomycetes</taxon>
        <taxon>Pleosporomycetidae</taxon>
        <taxon>Pleosporales</taxon>
        <taxon>Pleosporineae</taxon>
        <taxon>Pleosporaceae</taxon>
        <taxon>Alternaria</taxon>
        <taxon>Alternaria sect. Alternaria</taxon>
        <taxon>Alternaria alternata complex</taxon>
    </lineage>
</organism>
<dbReference type="EMBL" id="PDXD01000046">
    <property type="protein sequence ID" value="RYN69137.1"/>
    <property type="molecule type" value="Genomic_DNA"/>
</dbReference>
<dbReference type="Proteomes" id="UP000291422">
    <property type="component" value="Unassembled WGS sequence"/>
</dbReference>
<dbReference type="AlphaFoldDB" id="A0A4Q4N5A0"/>
<comment type="caution">
    <text evidence="2">The sequence shown here is derived from an EMBL/GenBank/DDBJ whole genome shotgun (WGS) entry which is preliminary data.</text>
</comment>
<name>A0A4Q4N5A0_ALTAL</name>
<protein>
    <submittedName>
        <fullName evidence="2">Uncharacterized protein</fullName>
    </submittedName>
</protein>
<feature type="region of interest" description="Disordered" evidence="1">
    <location>
        <begin position="198"/>
        <end position="279"/>
    </location>
</feature>